<feature type="domain" description="SARAH" evidence="3">
    <location>
        <begin position="325"/>
        <end position="372"/>
    </location>
</feature>
<organism evidence="4 5">
    <name type="scientific">Plectus sambesii</name>
    <dbReference type="NCBI Taxonomy" id="2011161"/>
    <lineage>
        <taxon>Eukaryota</taxon>
        <taxon>Metazoa</taxon>
        <taxon>Ecdysozoa</taxon>
        <taxon>Nematoda</taxon>
        <taxon>Chromadorea</taxon>
        <taxon>Plectida</taxon>
        <taxon>Plectina</taxon>
        <taxon>Plectoidea</taxon>
        <taxon>Plectidae</taxon>
        <taxon>Plectus</taxon>
    </lineage>
</organism>
<dbReference type="Pfam" id="PF16517">
    <property type="entry name" value="Nore1-SARAH"/>
    <property type="match status" value="1"/>
</dbReference>
<evidence type="ECO:0000259" key="3">
    <source>
        <dbReference type="PROSITE" id="PS50951"/>
    </source>
</evidence>
<reference evidence="5" key="1">
    <citation type="submission" date="2022-11" db="UniProtKB">
        <authorList>
            <consortium name="WormBaseParasite"/>
        </authorList>
    </citation>
    <scope>IDENTIFICATION</scope>
</reference>
<dbReference type="PANTHER" id="PTHR22738">
    <property type="entry name" value="RASSF"/>
    <property type="match status" value="1"/>
</dbReference>
<dbReference type="PROSITE" id="PS50951">
    <property type="entry name" value="SARAH"/>
    <property type="match status" value="1"/>
</dbReference>
<dbReference type="InterPro" id="IPR000159">
    <property type="entry name" value="RA_dom"/>
</dbReference>
<feature type="domain" description="Ras-associating" evidence="2">
    <location>
        <begin position="228"/>
        <end position="323"/>
    </location>
</feature>
<dbReference type="AlphaFoldDB" id="A0A914UUP0"/>
<evidence type="ECO:0000313" key="5">
    <source>
        <dbReference type="WBParaSite" id="PSAMB.scaffold1276size33487.g12128.t1"/>
    </source>
</evidence>
<dbReference type="Proteomes" id="UP000887566">
    <property type="component" value="Unplaced"/>
</dbReference>
<dbReference type="GO" id="GO:0007165">
    <property type="term" value="P:signal transduction"/>
    <property type="evidence" value="ECO:0007669"/>
    <property type="project" value="InterPro"/>
</dbReference>
<evidence type="ECO:0000313" key="4">
    <source>
        <dbReference type="Proteomes" id="UP000887566"/>
    </source>
</evidence>
<dbReference type="InterPro" id="IPR011524">
    <property type="entry name" value="SARAH_dom"/>
</dbReference>
<dbReference type="PANTHER" id="PTHR22738:SF10">
    <property type="entry name" value="RAS ASSOCIATION DOMAIN-CONTAINING PROTEIN 1 HOMOLOG"/>
    <property type="match status" value="1"/>
</dbReference>
<evidence type="ECO:0000256" key="1">
    <source>
        <dbReference type="SAM" id="MobiDB-lite"/>
    </source>
</evidence>
<dbReference type="SUPFAM" id="SSF54236">
    <property type="entry name" value="Ubiquitin-like"/>
    <property type="match status" value="1"/>
</dbReference>
<dbReference type="SMART" id="SM00314">
    <property type="entry name" value="RA"/>
    <property type="match status" value="1"/>
</dbReference>
<dbReference type="InterPro" id="IPR033614">
    <property type="entry name" value="RASSF1-6"/>
</dbReference>
<dbReference type="CDD" id="cd21885">
    <property type="entry name" value="SARAH_RASSF1-like"/>
    <property type="match status" value="1"/>
</dbReference>
<evidence type="ECO:0000259" key="2">
    <source>
        <dbReference type="PROSITE" id="PS50200"/>
    </source>
</evidence>
<protein>
    <submittedName>
        <fullName evidence="5">Ras association domain protein</fullName>
    </submittedName>
</protein>
<keyword evidence="4" id="KW-1185">Reference proteome</keyword>
<dbReference type="Gene3D" id="3.10.20.90">
    <property type="entry name" value="Phosphatidylinositol 3-kinase Catalytic Subunit, Chain A, domain 1"/>
    <property type="match status" value="1"/>
</dbReference>
<feature type="region of interest" description="Disordered" evidence="1">
    <location>
        <begin position="439"/>
        <end position="460"/>
    </location>
</feature>
<dbReference type="WBParaSite" id="PSAMB.scaffold1276size33487.g12128.t1">
    <property type="protein sequence ID" value="PSAMB.scaffold1276size33487.g12128.t1"/>
    <property type="gene ID" value="PSAMB.scaffold1276size33487.g12128"/>
</dbReference>
<dbReference type="Gene3D" id="1.20.5.110">
    <property type="match status" value="1"/>
</dbReference>
<dbReference type="Pfam" id="PF00788">
    <property type="entry name" value="RA"/>
    <property type="match status" value="1"/>
</dbReference>
<dbReference type="PROSITE" id="PS50200">
    <property type="entry name" value="RA"/>
    <property type="match status" value="1"/>
</dbReference>
<feature type="compositionally biased region" description="Low complexity" evidence="1">
    <location>
        <begin position="444"/>
        <end position="454"/>
    </location>
</feature>
<dbReference type="InterPro" id="IPR029071">
    <property type="entry name" value="Ubiquitin-like_domsf"/>
</dbReference>
<sequence length="460" mass="52467">MNAVDELELTSDLNELIGVANQWADEHARFSAADDCLLRRYVDSVVGAIVDQMMRRLQVDDDDPQCASMNVKQSEPNQSFHQNPLMMRRLRADDGDHDDHEHGDPRCELMIMEQKEEEQIEPKQNEPKENYHQNPLMTRMPTSAGELGESRRLAVVAGSTTTPRENRASRLRRLSVQNRHSPLGSPVPLPATVSRISLFDLRSSTMDVVVCPRLRRGLIGTGTMDNHRTITSFFLPRNTVKTLHVSSSTTTRQLIVSLLRKFKVADNPRKFALYERIYEQEDGTQTFLRKMIRIADDVCPLRLALSWGSAKKGRQFVLQENDTGDILWDAFEIPELENFLRILEMEEQQYAWQIKQRFNLYRHYLELELKERGEIVSMASIGEDSLSDAKADMSDLEKLSDLDVFPPPPTSAQLAFLDTMKPGDTVNFRDPKSLVHLTAKTDRSSNTSTDSSASWRFGTL</sequence>
<name>A0A914UUP0_9BILA</name>
<accession>A0A914UUP0</accession>
<proteinExistence type="predicted"/>